<proteinExistence type="predicted"/>
<reference evidence="3 4" key="1">
    <citation type="submission" date="2017-02" db="EMBL/GenBank/DDBJ databases">
        <authorList>
            <person name="Peterson S.W."/>
        </authorList>
    </citation>
    <scope>NUCLEOTIDE SEQUENCE [LARGE SCALE GENOMIC DNA]</scope>
    <source>
        <strain evidence="3 4">ATCC BAA-1030</strain>
    </source>
</reference>
<dbReference type="InterPro" id="IPR023365">
    <property type="entry name" value="Sortase_dom-sf"/>
</dbReference>
<dbReference type="STRING" id="263852.SAMN02745116_00664"/>
<dbReference type="Proteomes" id="UP000190328">
    <property type="component" value="Unassembled WGS sequence"/>
</dbReference>
<gene>
    <name evidence="3" type="ORF">SAMN02745116_00664</name>
</gene>
<name>A0A1T4LF80_9ENTE</name>
<dbReference type="RefSeq" id="WP_078806622.1">
    <property type="nucleotide sequence ID" value="NZ_FUXI01000005.1"/>
</dbReference>
<feature type="region of interest" description="Disordered" evidence="2">
    <location>
        <begin position="59"/>
        <end position="152"/>
    </location>
</feature>
<sequence>MKKSKVFKLLFTASLTVVVVALIGVFYNSMEAQATKATDEENAVVQQIASKAKKEATAISAMSSSTKPSATKAPASTATSTTQSAEETTQTTEEEPQTQASTEDVAQADTADATYESTEPAEEAPATQPATAQEPATPAPAATATPQKQENTLQPNTIYVAGSAIPYQNGGQGSGQSIIDSNPNGVASTWGGASVQSGNDGMNTHFIGHNVGAFSCLLGVNVGASIVITDGNGNATTYIVNERDVVDTHGVDTTTGQDLWDRITGAGGGERVTLQTCLSDTTRLILFAGKA</sequence>
<organism evidence="3 4">
    <name type="scientific">Pilibacter termitis</name>
    <dbReference type="NCBI Taxonomy" id="263852"/>
    <lineage>
        <taxon>Bacteria</taxon>
        <taxon>Bacillati</taxon>
        <taxon>Bacillota</taxon>
        <taxon>Bacilli</taxon>
        <taxon>Lactobacillales</taxon>
        <taxon>Enterococcaceae</taxon>
        <taxon>Pilibacter</taxon>
    </lineage>
</organism>
<dbReference type="AlphaFoldDB" id="A0A1T4LF80"/>
<keyword evidence="1" id="KW-0378">Hydrolase</keyword>
<evidence type="ECO:0000256" key="1">
    <source>
        <dbReference type="ARBA" id="ARBA00022801"/>
    </source>
</evidence>
<protein>
    <submittedName>
        <fullName evidence="3">Sortase family protein</fullName>
    </submittedName>
</protein>
<evidence type="ECO:0000256" key="2">
    <source>
        <dbReference type="SAM" id="MobiDB-lite"/>
    </source>
</evidence>
<feature type="compositionally biased region" description="Low complexity" evidence="2">
    <location>
        <begin position="63"/>
        <end position="103"/>
    </location>
</feature>
<dbReference type="OrthoDB" id="3177627at2"/>
<feature type="compositionally biased region" description="Low complexity" evidence="2">
    <location>
        <begin position="123"/>
        <end position="147"/>
    </location>
</feature>
<dbReference type="Gene3D" id="2.40.260.10">
    <property type="entry name" value="Sortase"/>
    <property type="match status" value="1"/>
</dbReference>
<dbReference type="EMBL" id="FUXI01000005">
    <property type="protein sequence ID" value="SJZ53442.1"/>
    <property type="molecule type" value="Genomic_DNA"/>
</dbReference>
<dbReference type="SUPFAM" id="SSF63817">
    <property type="entry name" value="Sortase"/>
    <property type="match status" value="1"/>
</dbReference>
<dbReference type="Pfam" id="PF04203">
    <property type="entry name" value="Sortase"/>
    <property type="match status" value="1"/>
</dbReference>
<evidence type="ECO:0000313" key="3">
    <source>
        <dbReference type="EMBL" id="SJZ53442.1"/>
    </source>
</evidence>
<dbReference type="InterPro" id="IPR005754">
    <property type="entry name" value="Sortase"/>
</dbReference>
<evidence type="ECO:0000313" key="4">
    <source>
        <dbReference type="Proteomes" id="UP000190328"/>
    </source>
</evidence>
<keyword evidence="4" id="KW-1185">Reference proteome</keyword>
<dbReference type="GO" id="GO:0016787">
    <property type="term" value="F:hydrolase activity"/>
    <property type="evidence" value="ECO:0007669"/>
    <property type="project" value="UniProtKB-KW"/>
</dbReference>
<accession>A0A1T4LF80</accession>